<evidence type="ECO:0000256" key="1">
    <source>
        <dbReference type="ARBA" id="ARBA00022801"/>
    </source>
</evidence>
<accession>A0A0R2CRW6</accession>
<dbReference type="STRING" id="1423729.FC80_GL001031"/>
<dbReference type="PATRIC" id="fig|1423729.3.peg.1045"/>
<evidence type="ECO:0000259" key="2">
    <source>
        <dbReference type="SMART" id="SM00646"/>
    </source>
</evidence>
<proteinExistence type="predicted"/>
<dbReference type="EMBL" id="AYZE01000014">
    <property type="protein sequence ID" value="KRM91035.1"/>
    <property type="molecule type" value="Genomic_DNA"/>
</dbReference>
<dbReference type="PANTHER" id="PTHR30404">
    <property type="entry name" value="N-ACETYLMURAMOYL-L-ALANINE AMIDASE"/>
    <property type="match status" value="1"/>
</dbReference>
<evidence type="ECO:0000313" key="4">
    <source>
        <dbReference type="Proteomes" id="UP000051131"/>
    </source>
</evidence>
<dbReference type="GO" id="GO:0008745">
    <property type="term" value="F:N-acetylmuramoyl-L-alanine amidase activity"/>
    <property type="evidence" value="ECO:0007669"/>
    <property type="project" value="InterPro"/>
</dbReference>
<dbReference type="GO" id="GO:0030288">
    <property type="term" value="C:outer membrane-bounded periplasmic space"/>
    <property type="evidence" value="ECO:0007669"/>
    <property type="project" value="TreeGrafter"/>
</dbReference>
<sequence>MKSNFIDGELLMRTQNKSFTHKNKSNLTLLLFVLVLIAILAVRTTGYLRQAIIITPSATLRNGPGIEYSKKETLNEKQRITILRRKYHWMYVKTPQNKFGWIADWDVAKKERNKITNISDATIVIDPGHGGSDSGALSASGKMEKTYTLKVARKVVKELRMKGAKVYMTRDADKYVGLAARSDLSNKVHADAFISFHFDSSPVENDASGFTTYYYHKKRSYRLAKMINSNLDTLTLDNRGIDFGNFLVIRDNKFPAILLEMGYINSDRDFAQIKSISYQNAIAADVVSGLTKYFN</sequence>
<dbReference type="InterPro" id="IPR002508">
    <property type="entry name" value="MurNAc-LAA_cat"/>
</dbReference>
<dbReference type="CDD" id="cd02696">
    <property type="entry name" value="MurNAc-LAA"/>
    <property type="match status" value="1"/>
</dbReference>
<dbReference type="Gene3D" id="2.30.30.40">
    <property type="entry name" value="SH3 Domains"/>
    <property type="match status" value="1"/>
</dbReference>
<keyword evidence="1" id="KW-0378">Hydrolase</keyword>
<dbReference type="Pfam" id="PF01520">
    <property type="entry name" value="Amidase_3"/>
    <property type="match status" value="1"/>
</dbReference>
<evidence type="ECO:0000313" key="3">
    <source>
        <dbReference type="EMBL" id="KRM91035.1"/>
    </source>
</evidence>
<dbReference type="InterPro" id="IPR050695">
    <property type="entry name" value="N-acetylmuramoyl_amidase_3"/>
</dbReference>
<comment type="caution">
    <text evidence="3">The sequence shown here is derived from an EMBL/GenBank/DDBJ whole genome shotgun (WGS) entry which is preliminary data.</text>
</comment>
<dbReference type="PANTHER" id="PTHR30404:SF0">
    <property type="entry name" value="N-ACETYLMURAMOYL-L-ALANINE AMIDASE AMIC"/>
    <property type="match status" value="1"/>
</dbReference>
<keyword evidence="4" id="KW-1185">Reference proteome</keyword>
<dbReference type="AlphaFoldDB" id="A0A0R2CRW6"/>
<dbReference type="GO" id="GO:0009253">
    <property type="term" value="P:peptidoglycan catabolic process"/>
    <property type="evidence" value="ECO:0007669"/>
    <property type="project" value="InterPro"/>
</dbReference>
<dbReference type="SUPFAM" id="SSF53187">
    <property type="entry name" value="Zn-dependent exopeptidases"/>
    <property type="match status" value="1"/>
</dbReference>
<protein>
    <submittedName>
        <fullName evidence="3">N-acetylmuramoyl-L-alanine amidase</fullName>
    </submittedName>
</protein>
<dbReference type="Proteomes" id="UP000051131">
    <property type="component" value="Unassembled WGS sequence"/>
</dbReference>
<gene>
    <name evidence="3" type="ORF">FC80_GL001031</name>
</gene>
<reference evidence="3 4" key="1">
    <citation type="journal article" date="2015" name="Genome Announc.">
        <title>Expanding the biotechnology potential of lactobacilli through comparative genomics of 213 strains and associated genera.</title>
        <authorList>
            <person name="Sun Z."/>
            <person name="Harris H.M."/>
            <person name="McCann A."/>
            <person name="Guo C."/>
            <person name="Argimon S."/>
            <person name="Zhang W."/>
            <person name="Yang X."/>
            <person name="Jeffery I.B."/>
            <person name="Cooney J.C."/>
            <person name="Kagawa T.F."/>
            <person name="Liu W."/>
            <person name="Song Y."/>
            <person name="Salvetti E."/>
            <person name="Wrobel A."/>
            <person name="Rasinkangas P."/>
            <person name="Parkhill J."/>
            <person name="Rea M.C."/>
            <person name="O'Sullivan O."/>
            <person name="Ritari J."/>
            <person name="Douillard F.P."/>
            <person name="Paul Ross R."/>
            <person name="Yang R."/>
            <person name="Briner A.E."/>
            <person name="Felis G.E."/>
            <person name="de Vos W.M."/>
            <person name="Barrangou R."/>
            <person name="Klaenhammer T.R."/>
            <person name="Caufield P.W."/>
            <person name="Cui Y."/>
            <person name="Zhang H."/>
            <person name="O'Toole P.W."/>
        </authorList>
    </citation>
    <scope>NUCLEOTIDE SEQUENCE [LARGE SCALE GENOMIC DNA]</scope>
    <source>
        <strain evidence="3 4">DSM 21116</strain>
    </source>
</reference>
<dbReference type="SMART" id="SM00646">
    <property type="entry name" value="Ami_3"/>
    <property type="match status" value="1"/>
</dbReference>
<name>A0A0R2CRW6_9LACO</name>
<dbReference type="Gene3D" id="3.40.630.40">
    <property type="entry name" value="Zn-dependent exopeptidases"/>
    <property type="match status" value="1"/>
</dbReference>
<feature type="domain" description="MurNAc-LAA" evidence="2">
    <location>
        <begin position="182"/>
        <end position="291"/>
    </location>
</feature>
<organism evidence="3 4">
    <name type="scientific">Liquorilactobacillus cacaonum DSM 21116</name>
    <dbReference type="NCBI Taxonomy" id="1423729"/>
    <lineage>
        <taxon>Bacteria</taxon>
        <taxon>Bacillati</taxon>
        <taxon>Bacillota</taxon>
        <taxon>Bacilli</taxon>
        <taxon>Lactobacillales</taxon>
        <taxon>Lactobacillaceae</taxon>
        <taxon>Liquorilactobacillus</taxon>
    </lineage>
</organism>